<evidence type="ECO:0000313" key="3">
    <source>
        <dbReference type="Proteomes" id="UP001383192"/>
    </source>
</evidence>
<evidence type="ECO:0000313" key="2">
    <source>
        <dbReference type="EMBL" id="KAK7049982.1"/>
    </source>
</evidence>
<gene>
    <name evidence="2" type="ORF">VNI00_005413</name>
</gene>
<feature type="region of interest" description="Disordered" evidence="1">
    <location>
        <begin position="1"/>
        <end position="20"/>
    </location>
</feature>
<name>A0AAW0DEW5_9AGAR</name>
<sequence length="163" mass="17661">MEAHKENVAPFLPKNDPTLLPSKRRPTYLAIQLPKRAFSYYTQPLSPPAFPPPPSPFPPTPFDVDTDAGFLLTEDTLHLVTPSTATTTTSIDIPEPRHPADAILNSILDDLKARRLTGDVIGHVLPVNTDVGAQNAVLRGVLRDLKAGRLAGDVIGRVDYPGL</sequence>
<dbReference type="AlphaFoldDB" id="A0AAW0DEW5"/>
<comment type="caution">
    <text evidence="2">The sequence shown here is derived from an EMBL/GenBank/DDBJ whole genome shotgun (WGS) entry which is preliminary data.</text>
</comment>
<organism evidence="2 3">
    <name type="scientific">Paramarasmius palmivorus</name>
    <dbReference type="NCBI Taxonomy" id="297713"/>
    <lineage>
        <taxon>Eukaryota</taxon>
        <taxon>Fungi</taxon>
        <taxon>Dikarya</taxon>
        <taxon>Basidiomycota</taxon>
        <taxon>Agaricomycotina</taxon>
        <taxon>Agaricomycetes</taxon>
        <taxon>Agaricomycetidae</taxon>
        <taxon>Agaricales</taxon>
        <taxon>Marasmiineae</taxon>
        <taxon>Marasmiaceae</taxon>
        <taxon>Paramarasmius</taxon>
    </lineage>
</organism>
<reference evidence="2 3" key="1">
    <citation type="submission" date="2024-01" db="EMBL/GenBank/DDBJ databases">
        <title>A draft genome for a cacao thread blight-causing isolate of Paramarasmius palmivorus.</title>
        <authorList>
            <person name="Baruah I.K."/>
            <person name="Bukari Y."/>
            <person name="Amoako-Attah I."/>
            <person name="Meinhardt L.W."/>
            <person name="Bailey B.A."/>
            <person name="Cohen S.P."/>
        </authorList>
    </citation>
    <scope>NUCLEOTIDE SEQUENCE [LARGE SCALE GENOMIC DNA]</scope>
    <source>
        <strain evidence="2 3">GH-12</strain>
    </source>
</reference>
<proteinExistence type="predicted"/>
<protein>
    <submittedName>
        <fullName evidence="2">Uncharacterized protein</fullName>
    </submittedName>
</protein>
<accession>A0AAW0DEW5</accession>
<dbReference type="EMBL" id="JAYKXP010000015">
    <property type="protein sequence ID" value="KAK7049982.1"/>
    <property type="molecule type" value="Genomic_DNA"/>
</dbReference>
<keyword evidence="3" id="KW-1185">Reference proteome</keyword>
<dbReference type="Proteomes" id="UP001383192">
    <property type="component" value="Unassembled WGS sequence"/>
</dbReference>
<evidence type="ECO:0000256" key="1">
    <source>
        <dbReference type="SAM" id="MobiDB-lite"/>
    </source>
</evidence>